<keyword evidence="1" id="KW-1133">Transmembrane helix</keyword>
<feature type="transmembrane region" description="Helical" evidence="1">
    <location>
        <begin position="6"/>
        <end position="23"/>
    </location>
</feature>
<evidence type="ECO:0000256" key="1">
    <source>
        <dbReference type="SAM" id="Phobius"/>
    </source>
</evidence>
<feature type="transmembrane region" description="Helical" evidence="1">
    <location>
        <begin position="88"/>
        <end position="106"/>
    </location>
</feature>
<dbReference type="EMBL" id="CAEZUF010000003">
    <property type="protein sequence ID" value="CAB4584148.1"/>
    <property type="molecule type" value="Genomic_DNA"/>
</dbReference>
<evidence type="ECO:0000313" key="3">
    <source>
        <dbReference type="EMBL" id="CAB4740479.1"/>
    </source>
</evidence>
<protein>
    <submittedName>
        <fullName evidence="3">Unannotated protein</fullName>
    </submittedName>
</protein>
<name>A0A6J6T292_9ZZZZ</name>
<reference evidence="3" key="1">
    <citation type="submission" date="2020-05" db="EMBL/GenBank/DDBJ databases">
        <authorList>
            <person name="Chiriac C."/>
            <person name="Salcher M."/>
            <person name="Ghai R."/>
            <person name="Kavagutti S V."/>
        </authorList>
    </citation>
    <scope>NUCLEOTIDE SEQUENCE</scope>
</reference>
<organism evidence="3">
    <name type="scientific">freshwater metagenome</name>
    <dbReference type="NCBI Taxonomy" id="449393"/>
    <lineage>
        <taxon>unclassified sequences</taxon>
        <taxon>metagenomes</taxon>
        <taxon>ecological metagenomes</taxon>
    </lineage>
</organism>
<dbReference type="EMBL" id="CAEZYX010000037">
    <property type="protein sequence ID" value="CAB4740479.1"/>
    <property type="molecule type" value="Genomic_DNA"/>
</dbReference>
<proteinExistence type="predicted"/>
<dbReference type="GO" id="GO:0004190">
    <property type="term" value="F:aspartic-type endopeptidase activity"/>
    <property type="evidence" value="ECO:0007669"/>
    <property type="project" value="InterPro"/>
</dbReference>
<dbReference type="GO" id="GO:0016020">
    <property type="term" value="C:membrane"/>
    <property type="evidence" value="ECO:0007669"/>
    <property type="project" value="InterPro"/>
</dbReference>
<feature type="transmembrane region" description="Helical" evidence="1">
    <location>
        <begin position="136"/>
        <end position="155"/>
    </location>
</feature>
<gene>
    <name evidence="2" type="ORF">UFOPK1791_00105</name>
    <name evidence="3" type="ORF">UFOPK2802_00513</name>
</gene>
<sequence length="156" mass="17493">MTLLATILFVIYGLGIATYDFFAQLIRNRVLLKLFATLFFFALLNFLSNPAFRYETPFRIACFIAFAMFHIILGLISGLRIGAGDTKYAMVVSFFLSAILPVQILVPGNLVAIFNSWVIGAIMAWRRWLQLKSQTAIPMAPALFFGALTGVLYSFF</sequence>
<dbReference type="AlphaFoldDB" id="A0A6J6T292"/>
<evidence type="ECO:0000313" key="2">
    <source>
        <dbReference type="EMBL" id="CAB4584148.1"/>
    </source>
</evidence>
<accession>A0A6J6T292</accession>
<feature type="transmembrane region" description="Helical" evidence="1">
    <location>
        <begin position="30"/>
        <end position="52"/>
    </location>
</feature>
<keyword evidence="1" id="KW-0812">Transmembrane</keyword>
<keyword evidence="1" id="KW-0472">Membrane</keyword>
<feature type="transmembrane region" description="Helical" evidence="1">
    <location>
        <begin position="58"/>
        <end position="76"/>
    </location>
</feature>